<feature type="compositionally biased region" description="Basic and acidic residues" evidence="1">
    <location>
        <begin position="1922"/>
        <end position="1938"/>
    </location>
</feature>
<dbReference type="STRING" id="62708.A0A420HG52"/>
<feature type="region of interest" description="Disordered" evidence="1">
    <location>
        <begin position="1912"/>
        <end position="1938"/>
    </location>
</feature>
<proteinExistence type="predicted"/>
<dbReference type="InterPro" id="IPR019415">
    <property type="entry name" value="FMP27_SW_RBG"/>
</dbReference>
<dbReference type="SMART" id="SM01216">
    <property type="entry name" value="Fmp27_WPPW"/>
    <property type="match status" value="1"/>
</dbReference>
<evidence type="ECO:0000313" key="7">
    <source>
        <dbReference type="Proteomes" id="UP000283383"/>
    </source>
</evidence>
<dbReference type="EMBL" id="MCBQ01019568">
    <property type="protein sequence ID" value="RKF56400.1"/>
    <property type="molecule type" value="Genomic_DNA"/>
</dbReference>
<dbReference type="SMART" id="SM01215">
    <property type="entry name" value="Fmp27_SW"/>
    <property type="match status" value="1"/>
</dbReference>
<dbReference type="InterPro" id="IPR045167">
    <property type="entry name" value="Hobbit"/>
</dbReference>
<feature type="domain" description="FMP27 WPPW motif-containing RBG unit" evidence="5">
    <location>
        <begin position="1667"/>
        <end position="2185"/>
    </location>
</feature>
<feature type="compositionally biased region" description="Basic residues" evidence="1">
    <location>
        <begin position="2601"/>
        <end position="2614"/>
    </location>
</feature>
<gene>
    <name evidence="6" type="ORF">GcM3_195019</name>
</gene>
<accession>A0A420HG52</accession>
<feature type="domain" description="FMP27/BLTP2/Hobbit GFWDK motif-containing RBG unit" evidence="3">
    <location>
        <begin position="1261"/>
        <end position="1421"/>
    </location>
</feature>
<feature type="compositionally biased region" description="Basic and acidic residues" evidence="1">
    <location>
        <begin position="1085"/>
        <end position="1099"/>
    </location>
</feature>
<feature type="domain" description="FMP27 SW motif-containing RBG unit" evidence="4">
    <location>
        <begin position="1141"/>
        <end position="1243"/>
    </location>
</feature>
<protein>
    <submittedName>
        <fullName evidence="6">UPF0648 protein C3H5.09c</fullName>
    </submittedName>
</protein>
<sequence length="2900" mass="331334">MALLNSTFIFGVIVVTYLSSFVLFAILRILTGISIQRLGYFSLRRVKYTLRTGVEIEIRGLGLNIHRPTFAQPTWLSIVLTELTIKVDLKATEKENIKARDEKSDKKRDFISSAEPHGKLKRRKYEAIRNKTWKQLTAIKERLKLLHRNINWIRLADLVATNSTIRLIDVGKIQFGSFAMAVDTRRKITDQGMIFSPTKASKKIKLPAEWIISVRSVLFTAEGENSVEVLDHATLNIHGLLYRGLDGLQDSSISLKLGRVFIPYDDVRKCLARYQTCRRVFEDEKLSFTGETPHPHVMEKSIDSSHQKENPAQTYLDSKELISSILRGIKEIQFVASFVGFTKMITSVQPYGVPIYLNASMKEVGIDLHRLDKKSPSHRMYFSSKDIAHQALVAALSIAFGLDTDGHTERLAYIPMATTTIRTTFISKLVELTGRNSADERNANILFANFVITSPSLDLDPKHLALLLSITQSNPRKINKQVESWDHQLISRLLPKASVKFSMHEPVIRITLPPVDKDIKKGDFDLIISSISSIYLDIESSHSSIGDLHYNLGSTLRLQSHSLYYQTSSGIRHELLETESFELKTQVSAKDEFYVVVTGTLKKFSVFMIRSEITDGIHQIVRQLHPDEEPKIEALRRGPSDSNYIRALPPWLVHFSIQISGFSLEVAGIDEEVSDQTRGLALQVQSCTAEYQIPKCESTEINYPIKCVQSRTLTSNTDTRPGISLSSYKKKTKSKSQLSTDNRMLSFQVKGLQAFMVESSQKWEQDPFISMPKFECKFSTAHDDHVPVLGIVFNVKFLIIQYSLYRHYVCGVVVTMMRRVFKRKTVPQGEIKRMPTATTRLKVNDIFSSNSVQGASVLDSLHQPHHKRERISIKISATLLQIKAQIPSDPAILLQIYDMEAGWYNTNFSFTTARLVRFFAEAPKIRRLWARIASVKNFRVDCRESRKKDNNSEAQVENLIDVNAEATRIVIPHQLVVHKVIDNILNTAKSAQKLHQRFVVDSNLSVPEKINAGPKLLPNLLIRCKAFLFELEDGAFEWKLGVIYRTGLMEQAQRLVRQAAFDIKARKIQDDNRKDASKHRNKYAPNRDRVKLPDRDRPLSRSGDNNFISSEESQPLQSQGIQYTSDGTCKMTSSAKISIREAYDKLQTYNSQSWKLRIDRILSKTRDKVKESRGILWGIDELPEDVKTDEEILTIPQRPGLMEIFISNLCIKIGKPSFPLSELPEFINRIGKGMPLDMKYALLIPMHIQVDMEEIQTTLRDYPLPLIHVPPVKSTQSSRLPAWSLKADYVIAEESRDSESSRIVKIEILAPKDNQSSQSRSGGLAVDVCRTISPVKSYSDIKVDINTEYPTRITWGSSFQPAIQDMMMIFETFTKPQVDPSDRTGFWDKIRLSFHSRVSVGWKNDGDVHLLLKGSRDPYEITGNGAGFLMCWRNNVRCDICLSSDPKRLITVQSGEYILAIPDLSHQARNLIKKDRGNDSATSSDNFKSEVSFKKVVMKLSGNVQWLAGLIFERNLAESGKRSFEFKPHYEIVLKRPECARSANGLPYDAFRGFRSNHIHLSIAIKAPMDIEFPFSNLKRSSGYSTVHLSPRFFSHFFAWWSMFGGAMLLPIRQGALWPGNEKSSKKFARHLATIKYNLLLAPLFISHVYKNNDTTDRLTDADSATGLKIKIDNFMLDVHQRREELPTYDKEDKTQNKTSSMKMHQAQIDLLSADIRAITASIAEKNLDKNNATTTPANVLKDEMTLDSSYFDVQGNDLSWVDMDDFVELDWILPSNLNLETKILPLAYAPRFTYLRQTDHNEIAQKVSDGINPFGFEPTHFCNMTKDGDPLWIQYELVKKRKDQVETQIKLNRLALHQAESKVAQDIQNENLKIEVERLKKHKHFLRDKTQFLESMMQRIKISVNTSNKVTTSNNDLLTKSSDESLPKERGSTEELSKEPFAEFRSDFKNRFVIHNMQLKWNNLLRNIILRYIHQVSQRRGIVYYLSRRAVKFILDIVQEQTKPRNSSKSNKTQDKDSAATFTFGNKNDPIYNDVEDRINEILSDEKKKNNIGDRDSDFNGTFKEESENLNSKLSGEFLPMNSYHLHLIAPQIQLQSEKNLMAVVLVTAKGMEATVIEVMDKDRIFDNVSGLVQRRFSVEMDSIQFFVTHQNWFSSQLLSLYSGNRYGAPTGSAWPPWVPMEVMFDFKVDPFGFKRVVHKTSASLRYDKYNTLRIKYNDEISREDGPKYEVETNEESRMDHVWVEFPKIHAICNSAQYYAMYIIVMDLLMYSEPQKKTRNERLEKIILASDFTDLRGVPEMVIKLQDRIRQLEQIKTHFQINSRSLDQRGSEDRLLVERDLNSCVNELFFMMKAITTSQRKYDVSKTSGFLRWNISSQQIVWHLIRDNNEPLLEFQLQRAEYVRTDNSDGSHINLVQVGKIIGLNLLPDAIYPEIFAPYFDAESRINKEDENLTMLRVYWHMLEAIGGIPIMDHFEVKLVPMKIQLERDIGKRLFDYVFPGSTEDKNKSIFMAKHIQSTYDDIDGNSNDISKSNLDPGKISIDHSKSESSMQAEVIEQQVMLSLHSQHYQHTSSTAKEKAKTSAISSSDGNHFRLFQSQQKKHNSRNASKKLVRASSETRPPLKRLESIDLQPNSMIDPKAKRFNIGRHTPKIKDERSSDDLTKMIGRASSYMTLAHVKIPSVVLCLSYKGKDERNFEDVHDLVFRLPDIEYRNKTWSNLDLALALKRDVIRSLISHTGAIVANKFKHRPNIAQQHRLRELATNSMVLTPSSQETSFDNSDATSSYDTSLIADISRSERSNSSRRSIISSQNSINRSLSFSSSISNAKSVPTDLVMSSIKTDILSEESTTSHGGKLKSRTGVLGRLIRKNENSSTENKKKQHRSIKVILGSGSGISKEI</sequence>
<dbReference type="Pfam" id="PF10344">
    <property type="entry name" value="Hobbit"/>
    <property type="match status" value="1"/>
</dbReference>
<feature type="compositionally biased region" description="Polar residues" evidence="1">
    <location>
        <begin position="2003"/>
        <end position="2012"/>
    </location>
</feature>
<evidence type="ECO:0000256" key="2">
    <source>
        <dbReference type="SAM" id="Phobius"/>
    </source>
</evidence>
<feature type="compositionally biased region" description="Polar residues" evidence="1">
    <location>
        <begin position="1102"/>
        <end position="1127"/>
    </location>
</feature>
<keyword evidence="2" id="KW-0812">Transmembrane</keyword>
<dbReference type="SMART" id="SM01214">
    <property type="entry name" value="Fmp27_GFWDK"/>
    <property type="match status" value="1"/>
</dbReference>
<keyword evidence="7" id="KW-1185">Reference proteome</keyword>
<reference evidence="6 7" key="1">
    <citation type="journal article" date="2018" name="BMC Genomics">
        <title>Comparative genome analyses reveal sequence features reflecting distinct modes of host-adaptation between dicot and monocot powdery mildew.</title>
        <authorList>
            <person name="Wu Y."/>
            <person name="Ma X."/>
            <person name="Pan Z."/>
            <person name="Kale S.D."/>
            <person name="Song Y."/>
            <person name="King H."/>
            <person name="Zhang Q."/>
            <person name="Presley C."/>
            <person name="Deng X."/>
            <person name="Wei C.I."/>
            <person name="Xiao S."/>
        </authorList>
    </citation>
    <scope>NUCLEOTIDE SEQUENCE [LARGE SCALE GENOMIC DNA]</scope>
    <source>
        <strain evidence="6">UMSG3</strain>
    </source>
</reference>
<name>A0A420HG52_9PEZI</name>
<evidence type="ECO:0000259" key="4">
    <source>
        <dbReference type="SMART" id="SM01215"/>
    </source>
</evidence>
<evidence type="ECO:0000259" key="3">
    <source>
        <dbReference type="SMART" id="SM01214"/>
    </source>
</evidence>
<comment type="caution">
    <text evidence="6">The sequence shown here is derived from an EMBL/GenBank/DDBJ whole genome shotgun (WGS) entry which is preliminary data.</text>
</comment>
<keyword evidence="2" id="KW-0472">Membrane</keyword>
<feature type="transmembrane region" description="Helical" evidence="2">
    <location>
        <begin position="7"/>
        <end position="30"/>
    </location>
</feature>
<feature type="region of interest" description="Disordered" evidence="1">
    <location>
        <begin position="2003"/>
        <end position="2024"/>
    </location>
</feature>
<dbReference type="PANTHER" id="PTHR15678">
    <property type="entry name" value="ANTIGEN MLAA-22-RELATED"/>
    <property type="match status" value="1"/>
</dbReference>
<evidence type="ECO:0000313" key="6">
    <source>
        <dbReference type="EMBL" id="RKF56400.1"/>
    </source>
</evidence>
<evidence type="ECO:0000256" key="1">
    <source>
        <dbReference type="SAM" id="MobiDB-lite"/>
    </source>
</evidence>
<dbReference type="PANTHER" id="PTHR15678:SF6">
    <property type="entry name" value="BRIDGE-LIKE LIPID TRANSFER PROTEIN FAMILY MEMBER 2"/>
    <property type="match status" value="1"/>
</dbReference>
<feature type="region of interest" description="Disordered" evidence="1">
    <location>
        <begin position="1070"/>
        <end position="1127"/>
    </location>
</feature>
<dbReference type="InterPro" id="IPR019441">
    <property type="entry name" value="FMP27/BLTP2/Hobbit_GFWDK_RBG"/>
</dbReference>
<evidence type="ECO:0000259" key="5">
    <source>
        <dbReference type="SMART" id="SM01216"/>
    </source>
</evidence>
<feature type="region of interest" description="Disordered" evidence="1">
    <location>
        <begin position="2568"/>
        <end position="2621"/>
    </location>
</feature>
<keyword evidence="2" id="KW-1133">Transmembrane helix</keyword>
<dbReference type="Proteomes" id="UP000283383">
    <property type="component" value="Unassembled WGS sequence"/>
</dbReference>
<dbReference type="InterPro" id="IPR019449">
    <property type="entry name" value="FMP27_WPPW_RBG"/>
</dbReference>
<organism evidence="6 7">
    <name type="scientific">Golovinomyces cichoracearum</name>
    <dbReference type="NCBI Taxonomy" id="62708"/>
    <lineage>
        <taxon>Eukaryota</taxon>
        <taxon>Fungi</taxon>
        <taxon>Dikarya</taxon>
        <taxon>Ascomycota</taxon>
        <taxon>Pezizomycotina</taxon>
        <taxon>Leotiomycetes</taxon>
        <taxon>Erysiphales</taxon>
        <taxon>Erysiphaceae</taxon>
        <taxon>Golovinomyces</taxon>
    </lineage>
</organism>